<dbReference type="InterPro" id="IPR038139">
    <property type="entry name" value="NlpE_C_sf"/>
</dbReference>
<sequence length="224" mass="25320">MERMMNQKVLKILLTIGALSLAGCQHKLSQSQNQPVDKVYTGVLPCADCSGIETTVLFNPNGTYIEQLTYLGKEEQKNTFFSSGNWTKKGTKLFLIDSEEQKTYFQPSTDDKTIEYLDQEGNKIESNLNYTLEQVKPDIKSGEYRYIADAALFKECKTGRTYSVSGIDLENQYRATGIEAGKPVYVEVEGYYTIRPSMEDGLFDATLIQTGTIKFDKLRTCQSR</sequence>
<reference evidence="2" key="1">
    <citation type="journal article" date="2010" name="Insect Mol. Biol.">
        <title>The draft genome sequence of Arsenophonus nasoniae, son-killer bacterium of Nasonia vitripennis, reveals genes associated with virulence and symbiosis.</title>
        <authorList>
            <person name="Wilkes T."/>
            <person name="Darby A.C."/>
            <person name="Choi J."/>
            <person name="Colborne J.K."/>
            <person name="Werren J.H."/>
            <person name="Hurst G.D.D."/>
        </authorList>
    </citation>
    <scope>NUCLEOTIDE SEQUENCE</scope>
</reference>
<organism evidence="2">
    <name type="scientific">Arsenophonus nasoniae</name>
    <name type="common">son-killer infecting Nasonia vitripennis</name>
    <dbReference type="NCBI Taxonomy" id="638"/>
    <lineage>
        <taxon>Bacteria</taxon>
        <taxon>Pseudomonadati</taxon>
        <taxon>Pseudomonadota</taxon>
        <taxon>Gammaproteobacteria</taxon>
        <taxon>Enterobacterales</taxon>
        <taxon>Morganellaceae</taxon>
        <taxon>Arsenophonus</taxon>
    </lineage>
</organism>
<accession>D2U246</accession>
<dbReference type="InterPro" id="IPR007298">
    <property type="entry name" value="Cu-R_lipoprotein_NlpE"/>
</dbReference>
<dbReference type="Gene3D" id="2.40.50.540">
    <property type="match status" value="1"/>
</dbReference>
<proteinExistence type="predicted"/>
<dbReference type="Gene3D" id="2.40.128.640">
    <property type="match status" value="1"/>
</dbReference>
<keyword evidence="2" id="KW-0449">Lipoprotein</keyword>
<evidence type="ECO:0000259" key="1">
    <source>
        <dbReference type="Pfam" id="PF17185"/>
    </source>
</evidence>
<dbReference type="Pfam" id="PF17185">
    <property type="entry name" value="NlpE_C"/>
    <property type="match status" value="1"/>
</dbReference>
<feature type="domain" description="NlpE C-terminal OB" evidence="1">
    <location>
        <begin position="136"/>
        <end position="222"/>
    </location>
</feature>
<gene>
    <name evidence="2" type="ORF">ARN_26530</name>
</gene>
<dbReference type="EMBL" id="FN545250">
    <property type="protein sequence ID" value="CBA75009.1"/>
    <property type="molecule type" value="Genomic_DNA"/>
</dbReference>
<dbReference type="Pfam" id="PF04170">
    <property type="entry name" value="NlpE"/>
    <property type="match status" value="1"/>
</dbReference>
<protein>
    <submittedName>
        <fullName evidence="2">Copper homeostasis lipoprotein</fullName>
    </submittedName>
</protein>
<evidence type="ECO:0000313" key="2">
    <source>
        <dbReference type="EMBL" id="CBA75009.1"/>
    </source>
</evidence>
<dbReference type="InterPro" id="IPR033450">
    <property type="entry name" value="NlpE_C"/>
</dbReference>
<name>D2U246_9GAMM</name>
<dbReference type="NCBIfam" id="NF007814">
    <property type="entry name" value="PRK10523.1"/>
    <property type="match status" value="1"/>
</dbReference>
<dbReference type="PROSITE" id="PS51257">
    <property type="entry name" value="PROKAR_LIPOPROTEIN"/>
    <property type="match status" value="1"/>
</dbReference>
<dbReference type="AlphaFoldDB" id="D2U246"/>